<dbReference type="InterPro" id="IPR028082">
    <property type="entry name" value="Peripla_BP_I"/>
</dbReference>
<evidence type="ECO:0000313" key="3">
    <source>
        <dbReference type="Proteomes" id="UP000431826"/>
    </source>
</evidence>
<accession>A0A640UZP1</accession>
<organism evidence="2 3">
    <name type="scientific">Streptomyces tubercidicus</name>
    <dbReference type="NCBI Taxonomy" id="47759"/>
    <lineage>
        <taxon>Bacteria</taxon>
        <taxon>Bacillati</taxon>
        <taxon>Actinomycetota</taxon>
        <taxon>Actinomycetes</taxon>
        <taxon>Kitasatosporales</taxon>
        <taxon>Streptomycetaceae</taxon>
        <taxon>Streptomyces</taxon>
    </lineage>
</organism>
<keyword evidence="3" id="KW-1185">Reference proteome</keyword>
<evidence type="ECO:0000313" key="2">
    <source>
        <dbReference type="EMBL" id="GFE41678.1"/>
    </source>
</evidence>
<dbReference type="Gene3D" id="3.40.50.2300">
    <property type="match status" value="2"/>
</dbReference>
<evidence type="ECO:0000256" key="1">
    <source>
        <dbReference type="SAM" id="MobiDB-lite"/>
    </source>
</evidence>
<feature type="region of interest" description="Disordered" evidence="1">
    <location>
        <begin position="725"/>
        <end position="752"/>
    </location>
</feature>
<dbReference type="AlphaFoldDB" id="A0A640UZP1"/>
<dbReference type="EMBL" id="BLIR01000003">
    <property type="protein sequence ID" value="GFE41678.1"/>
    <property type="molecule type" value="Genomic_DNA"/>
</dbReference>
<evidence type="ECO:0008006" key="4">
    <source>
        <dbReference type="Google" id="ProtNLM"/>
    </source>
</evidence>
<proteinExistence type="predicted"/>
<comment type="caution">
    <text evidence="2">The sequence shown here is derived from an EMBL/GenBank/DDBJ whole genome shotgun (WGS) entry which is preliminary data.</text>
</comment>
<protein>
    <recommendedName>
        <fullName evidence="4">Leucine-binding protein domain-containing protein</fullName>
    </recommendedName>
</protein>
<sequence>MSDVRGPECGGTIATACGAVSEYRPYSDPFLRGVMASNELDSNIPVFRGAGHLLRLIADLVRRPRRRECPEPVRHRGVAQGREGLPVLCLVSGDDHSQLAKGISYFLSHADPRRVPHCLHDLQTGSPPPDSVEAVRHTLERLAQGFARSVHGSDGRVRFRRFGLVNWLTQAGAAGGAPYPGGLEGNDHTLLQGLREREFRRRRLFGLLRSPETELAVDGSVPWWVWLFAVHVFPLAWFRIRRGLGREYRWLLNQPYLAPRDPGTFIGFAERLTAPHHQVEDPEQLRKLMVNAFLEDLRVAFRRRIWRPRTARRTAYCVALLDGANAGNCGYPLLQTIIDVRNETGAFDPLLVISCGAEPPADGTGIRADWGHSSLWELADRLYGGWRDTFLHQGRARNRAPWYLPVTIPPLLPPSHESHELTRRLEVAQDARLRIPEPPLWARRMVSVVAACGVVVALLGAGGLVLSRESNYRQAHCGLDRFEDDADTLRTAETGECIGVARNGFTFHSPDPLLNKTLRTIYAQNARAEEAHRAAPERPFVTLVHLSALLSVSGKSTGQLAYGREALQGAASAQSRQLRSTGAAEPILRLFPANAGSGMRFGTRVVEILEGLKQQDPSLVGVTGLDQSREATNRTIRKLTAAGLPMVATTLSADSLVRQSPMYFQVSPQNTREAEVAAAYADHVVGHDGKKPARQVRIIGSADPSDTYSRTLSDDVAQRFRARGFTVEKTSFTPPPPPGADPSSDAPGPGTVGRRSCSYPGVVFFAGRSEDFESVLGGINESCNSDPPTLLGGDDVARLAADAERRQQYPGIPYDFLDFTLGSARCDDTSELYTELGRLFPEECDRVASSSLDGHAALGFDAVKLYINAVKQLREDAAQMPLTPPAVWHAISGVHGDEALDGESGIISFGGEVDRQVPLDKLLSVQHIDGAGRPAQAGFCGRVGGQKQSSWCPPLEAEKGR</sequence>
<reference evidence="2 3" key="1">
    <citation type="submission" date="2019-12" db="EMBL/GenBank/DDBJ databases">
        <title>Whole genome shotgun sequence of Streptomyces tubercidicus NBRC 13090.</title>
        <authorList>
            <person name="Ichikawa N."/>
            <person name="Kimura A."/>
            <person name="Kitahashi Y."/>
            <person name="Komaki H."/>
            <person name="Tamura T."/>
        </authorList>
    </citation>
    <scope>NUCLEOTIDE SEQUENCE [LARGE SCALE GENOMIC DNA]</scope>
    <source>
        <strain evidence="2 3">NBRC 13090</strain>
    </source>
</reference>
<dbReference type="SUPFAM" id="SSF53822">
    <property type="entry name" value="Periplasmic binding protein-like I"/>
    <property type="match status" value="1"/>
</dbReference>
<dbReference type="Proteomes" id="UP000431826">
    <property type="component" value="Unassembled WGS sequence"/>
</dbReference>
<gene>
    <name evidence="2" type="ORF">Stube_63510</name>
</gene>
<name>A0A640UZP1_9ACTN</name>